<name>A0A915E0K0_9BILA</name>
<feature type="compositionally biased region" description="Low complexity" evidence="2">
    <location>
        <begin position="334"/>
        <end position="379"/>
    </location>
</feature>
<feature type="region of interest" description="Disordered" evidence="2">
    <location>
        <begin position="246"/>
        <end position="272"/>
    </location>
</feature>
<dbReference type="PANTHER" id="PTHR46706">
    <property type="entry name" value="PROTEIN QUA-1-RELATED"/>
    <property type="match status" value="1"/>
</dbReference>
<protein>
    <submittedName>
        <fullName evidence="4">Uncharacterized protein</fullName>
    </submittedName>
</protein>
<keyword evidence="1" id="KW-0217">Developmental protein</keyword>
<dbReference type="WBParaSite" id="jg25413">
    <property type="protein sequence ID" value="jg25413"/>
    <property type="gene ID" value="jg25413"/>
</dbReference>
<organism evidence="3 4">
    <name type="scientific">Ditylenchus dipsaci</name>
    <dbReference type="NCBI Taxonomy" id="166011"/>
    <lineage>
        <taxon>Eukaryota</taxon>
        <taxon>Metazoa</taxon>
        <taxon>Ecdysozoa</taxon>
        <taxon>Nematoda</taxon>
        <taxon>Chromadorea</taxon>
        <taxon>Rhabditida</taxon>
        <taxon>Tylenchina</taxon>
        <taxon>Tylenchomorpha</taxon>
        <taxon>Sphaerularioidea</taxon>
        <taxon>Anguinidae</taxon>
        <taxon>Anguininae</taxon>
        <taxon>Ditylenchus</taxon>
    </lineage>
</organism>
<dbReference type="PANTHER" id="PTHR46706:SF12">
    <property type="entry name" value="PROTEIN QUA-1-RELATED"/>
    <property type="match status" value="1"/>
</dbReference>
<evidence type="ECO:0000313" key="3">
    <source>
        <dbReference type="Proteomes" id="UP000887574"/>
    </source>
</evidence>
<evidence type="ECO:0000256" key="2">
    <source>
        <dbReference type="SAM" id="MobiDB-lite"/>
    </source>
</evidence>
<proteinExistence type="predicted"/>
<accession>A0A915E0K0</accession>
<feature type="region of interest" description="Disordered" evidence="2">
    <location>
        <begin position="325"/>
        <end position="379"/>
    </location>
</feature>
<sequence>MWALNGAFQHYSIEEAIAASCEGHSIAVADPSLVALANGQPILGCARPGCFGWNADGKRSADSAQFYRVGKVADGYLRSSDAKGPIVKNATGFRPQYSICDQSYISDHCSDASWVGGLAPTATIEPKNALKLMCCSYNKLSESVDEGRVEIRPGQVIKGGEVKNSQGRQSSFEYIANVQRLFDRNGVVYILTMKKFPCVPEPIALISGIESDTADFLIDNINAMSETKQSEITAITPKALFNDQKFDLPNDMPQEQTNRKSEDVPQSLNAVNRPLTRVRLGIPSAKPMVDDVVTVNTEVAMPPNKVVYPVDAKATDYQKTVLPANPNQQISSMQKPSQTSNSQSSLPSNQQYSPNQSQQYNNNQQRYPYSQTQSQQQSFYDNQQATMQAMQSMLDPLGMFRNLAPFPSARLAAQAAVANGISTYKGEHPNNSAAMGPKANQQYEVVEVVDSEPVNGFSMPRIPTPEEIENALPPASKRLIATVTNLLGYNRFV</sequence>
<dbReference type="AlphaFoldDB" id="A0A915E0K0"/>
<dbReference type="InterPro" id="IPR052140">
    <property type="entry name" value="Dev_Signal_Hedgehog-like"/>
</dbReference>
<reference evidence="4" key="1">
    <citation type="submission" date="2022-11" db="UniProtKB">
        <authorList>
            <consortium name="WormBaseParasite"/>
        </authorList>
    </citation>
    <scope>IDENTIFICATION</scope>
</reference>
<evidence type="ECO:0000313" key="4">
    <source>
        <dbReference type="WBParaSite" id="jg25413"/>
    </source>
</evidence>
<dbReference type="Proteomes" id="UP000887574">
    <property type="component" value="Unplaced"/>
</dbReference>
<keyword evidence="3" id="KW-1185">Reference proteome</keyword>
<evidence type="ECO:0000256" key="1">
    <source>
        <dbReference type="ARBA" id="ARBA00022473"/>
    </source>
</evidence>